<comment type="subcellular location">
    <subcellularLocation>
        <location evidence="1">Nucleus</location>
    </subcellularLocation>
</comment>
<reference evidence="4" key="2">
    <citation type="submission" date="2014-05" db="EMBL/GenBank/DDBJ databases">
        <title>The genome and life-stage specific transcriptomes of Globodera pallida elucidate key aspects of plant parasitism by a cyst nematode.</title>
        <authorList>
            <person name="Cotton J.A."/>
            <person name="Lilley C.J."/>
            <person name="Jones L.M."/>
            <person name="Kikuchi T."/>
            <person name="Reid A.J."/>
            <person name="Thorpe P."/>
            <person name="Tsai I.J."/>
            <person name="Beasley H."/>
            <person name="Blok V."/>
            <person name="Cock P.J.A."/>
            <person name="Van den Akker S.E."/>
            <person name="Holroyd N."/>
            <person name="Hunt M."/>
            <person name="Mantelin S."/>
            <person name="Naghra H."/>
            <person name="Pain A."/>
            <person name="Palomares-Rius J.E."/>
            <person name="Zarowiecki M."/>
            <person name="Berriman M."/>
            <person name="Jones J.T."/>
            <person name="Urwin P.E."/>
        </authorList>
    </citation>
    <scope>NUCLEOTIDE SEQUENCE [LARGE SCALE GENOMIC DNA]</scope>
    <source>
        <strain evidence="4">Lindley</strain>
    </source>
</reference>
<sequence length="849" mass="95928">MIHAGDAFDHNNSIQFLLAAVLRVFVLFMQAKSRMEATESTTARAKLQRRRQRLPRELIYELILRVPCTECDVRRLLITCSFIYQFISNNKKTRNWHQLMAIANYEALFLQHRLVGSHNKLPLLPRTILARNFYEFAQDIMPRMNAYSYVPANASHRQFHAIAALDSALVQGATAYFRRQCLCVAINNGFLGSFDTLYFLKNETFRYDVVRFNFNVNTSNADLARNLHRVMLNLDEALYKAAAGEFDHLMQQRLAQFQGYSQQQDDFFQSRPIANPPQQQQSWLPQQQFYRPYDQYPSSQQQQYDPRMVVHMDDVHQQQQNYFVGSMQDDDSMVIGETCTVISSSPTFGLSSDMHLQQPFGGGQSSAHIQSSSATAAAYDSYFEQGYSQQQDDFFQSRPIANPPQQQQSWLPQQQFYRPYDQYPSSQQQQYDPRMVVHMDDVHQQQQNYFVGSMQDDDSMVIGETCTVISSSPTFGLSSDMHLQQPFGGGQSAAHIQSSSATAAAYDSYFEQAQYLGPSPTHHWSPHSSSMGLGSGQLYSQTQISPSHDFVRRTPTKMPFEEEEEEEEDDEEEGVNAQGSTSSVVDGTKRMVYSSKMPTKVMPDSKQQPLSRAVVEADKPRVRRRKQEFEKSAKVMSSTASEPSPKRVIFETAGGMKVEVKYDEGVKKPAAKVKQLAAEEPPKNLVDKCLIVAQTTQRLGTVEGWRRMNGWLKSAIKQSDGIKLKQLLTQLLNVDISVDLLRDEVDTPKLVKKLQKSDDKGIATTAMNLVNDWKQKVRSEKRAVKTASSLPKLEPDKKAAPVFHQPTSIAGPKGKQAVVKSETPTTTMASQSAAANHPAPAEKPKMPAN</sequence>
<evidence type="ECO:0000256" key="1">
    <source>
        <dbReference type="PROSITE-ProRule" id="PRU00649"/>
    </source>
</evidence>
<feature type="region of interest" description="Disordered" evidence="2">
    <location>
        <begin position="518"/>
        <end position="584"/>
    </location>
</feature>
<reference evidence="4" key="1">
    <citation type="submission" date="2013-12" db="EMBL/GenBank/DDBJ databases">
        <authorList>
            <person name="Aslett M."/>
        </authorList>
    </citation>
    <scope>NUCLEOTIDE SEQUENCE [LARGE SCALE GENOMIC DNA]</scope>
    <source>
        <strain evidence="4">Lindley</strain>
    </source>
</reference>
<dbReference type="WBParaSite" id="GPLIN_000401600">
    <property type="protein sequence ID" value="GPLIN_000401600"/>
    <property type="gene ID" value="GPLIN_000401600"/>
</dbReference>
<feature type="compositionally biased region" description="Acidic residues" evidence="2">
    <location>
        <begin position="561"/>
        <end position="574"/>
    </location>
</feature>
<feature type="region of interest" description="Disordered" evidence="2">
    <location>
        <begin position="783"/>
        <end position="849"/>
    </location>
</feature>
<evidence type="ECO:0000259" key="3">
    <source>
        <dbReference type="PROSITE" id="PS51319"/>
    </source>
</evidence>
<dbReference type="Gene3D" id="1.20.930.10">
    <property type="entry name" value="Conserved domain common to transcription factors TFIIS, elongin A, CRSP70"/>
    <property type="match status" value="1"/>
</dbReference>
<proteinExistence type="predicted"/>
<dbReference type="GO" id="GO:0005634">
    <property type="term" value="C:nucleus"/>
    <property type="evidence" value="ECO:0007669"/>
    <property type="project" value="UniProtKB-SubCell"/>
</dbReference>
<protein>
    <submittedName>
        <fullName evidence="5">TFIIS N-terminal domain-containing protein</fullName>
    </submittedName>
</protein>
<feature type="compositionally biased region" description="Basic and acidic residues" evidence="2">
    <location>
        <begin position="840"/>
        <end position="849"/>
    </location>
</feature>
<dbReference type="PROSITE" id="PS51319">
    <property type="entry name" value="TFIIS_N"/>
    <property type="match status" value="1"/>
</dbReference>
<feature type="compositionally biased region" description="Low complexity" evidence="2">
    <location>
        <begin position="518"/>
        <end position="530"/>
    </location>
</feature>
<keyword evidence="4" id="KW-1185">Reference proteome</keyword>
<dbReference type="SUPFAM" id="SSF47676">
    <property type="entry name" value="Conserved domain common to transcription factors TFIIS, elongin A, CRSP70"/>
    <property type="match status" value="1"/>
</dbReference>
<feature type="compositionally biased region" description="Polar residues" evidence="2">
    <location>
        <begin position="537"/>
        <end position="546"/>
    </location>
</feature>
<dbReference type="InterPro" id="IPR017923">
    <property type="entry name" value="TFIIS_N"/>
</dbReference>
<dbReference type="InterPro" id="IPR035441">
    <property type="entry name" value="TFIIS/LEDGF_dom_sf"/>
</dbReference>
<feature type="compositionally biased region" description="Polar residues" evidence="2">
    <location>
        <begin position="822"/>
        <end position="834"/>
    </location>
</feature>
<evidence type="ECO:0000313" key="4">
    <source>
        <dbReference type="Proteomes" id="UP000050741"/>
    </source>
</evidence>
<evidence type="ECO:0000256" key="2">
    <source>
        <dbReference type="SAM" id="MobiDB-lite"/>
    </source>
</evidence>
<name>A0A183BTT0_GLOPA</name>
<feature type="domain" description="TFIIS N-terminal" evidence="3">
    <location>
        <begin position="706"/>
        <end position="780"/>
    </location>
</feature>
<reference evidence="5" key="3">
    <citation type="submission" date="2016-06" db="UniProtKB">
        <authorList>
            <consortium name="WormBaseParasite"/>
        </authorList>
    </citation>
    <scope>IDENTIFICATION</scope>
</reference>
<dbReference type="AlphaFoldDB" id="A0A183BTT0"/>
<feature type="region of interest" description="Disordered" evidence="2">
    <location>
        <begin position="619"/>
        <end position="640"/>
    </location>
</feature>
<dbReference type="Pfam" id="PF08711">
    <property type="entry name" value="Med26"/>
    <property type="match status" value="1"/>
</dbReference>
<keyword evidence="1" id="KW-0539">Nucleus</keyword>
<evidence type="ECO:0000313" key="5">
    <source>
        <dbReference type="WBParaSite" id="GPLIN_000401600"/>
    </source>
</evidence>
<dbReference type="Proteomes" id="UP000050741">
    <property type="component" value="Unassembled WGS sequence"/>
</dbReference>
<accession>A0A183BTT0</accession>
<organism evidence="4 5">
    <name type="scientific">Globodera pallida</name>
    <name type="common">Potato cyst nematode worm</name>
    <name type="synonym">Heterodera pallida</name>
    <dbReference type="NCBI Taxonomy" id="36090"/>
    <lineage>
        <taxon>Eukaryota</taxon>
        <taxon>Metazoa</taxon>
        <taxon>Ecdysozoa</taxon>
        <taxon>Nematoda</taxon>
        <taxon>Chromadorea</taxon>
        <taxon>Rhabditida</taxon>
        <taxon>Tylenchina</taxon>
        <taxon>Tylenchomorpha</taxon>
        <taxon>Tylenchoidea</taxon>
        <taxon>Heteroderidae</taxon>
        <taxon>Heteroderinae</taxon>
        <taxon>Globodera</taxon>
    </lineage>
</organism>